<keyword evidence="3" id="KW-0949">S-adenosyl-L-methionine</keyword>
<dbReference type="GO" id="GO:0005737">
    <property type="term" value="C:cytoplasm"/>
    <property type="evidence" value="ECO:0007669"/>
    <property type="project" value="TreeGrafter"/>
</dbReference>
<dbReference type="EMBL" id="GDQN01001425">
    <property type="protein sequence ID" value="JAT89629.1"/>
    <property type="molecule type" value="Transcribed_RNA"/>
</dbReference>
<dbReference type="GO" id="GO:0032259">
    <property type="term" value="P:methylation"/>
    <property type="evidence" value="ECO:0007669"/>
    <property type="project" value="UniProtKB-KW"/>
</dbReference>
<dbReference type="PANTHER" id="PTHR46165:SF2">
    <property type="entry name" value="SET AND MYND DOMAIN-CONTAINING PROTEIN 4"/>
    <property type="match status" value="1"/>
</dbReference>
<accession>A0A1E1WRI0</accession>
<dbReference type="OrthoDB" id="1028014at2759"/>
<evidence type="ECO:0000256" key="1">
    <source>
        <dbReference type="ARBA" id="ARBA00022603"/>
    </source>
</evidence>
<dbReference type="SUPFAM" id="SSF48452">
    <property type="entry name" value="TPR-like"/>
    <property type="match status" value="1"/>
</dbReference>
<dbReference type="AlphaFoldDB" id="A0A1E1WRI0"/>
<proteinExistence type="predicted"/>
<dbReference type="InterPro" id="IPR052097">
    <property type="entry name" value="SET-MYND_domain_protein"/>
</dbReference>
<keyword evidence="1" id="KW-0489">Methyltransferase</keyword>
<dbReference type="InterPro" id="IPR011990">
    <property type="entry name" value="TPR-like_helical_dom_sf"/>
</dbReference>
<organism evidence="4">
    <name type="scientific">Pectinophora gossypiella</name>
    <name type="common">Cotton pink bollworm</name>
    <name type="synonym">Depressaria gossypiella</name>
    <dbReference type="NCBI Taxonomy" id="13191"/>
    <lineage>
        <taxon>Eukaryota</taxon>
        <taxon>Metazoa</taxon>
        <taxon>Ecdysozoa</taxon>
        <taxon>Arthropoda</taxon>
        <taxon>Hexapoda</taxon>
        <taxon>Insecta</taxon>
        <taxon>Pterygota</taxon>
        <taxon>Neoptera</taxon>
        <taxon>Endopterygota</taxon>
        <taxon>Lepidoptera</taxon>
        <taxon>Glossata</taxon>
        <taxon>Ditrysia</taxon>
        <taxon>Gelechioidea</taxon>
        <taxon>Gelechiidae</taxon>
        <taxon>Apatetrinae</taxon>
        <taxon>Pectinophora</taxon>
    </lineage>
</organism>
<dbReference type="GO" id="GO:0008168">
    <property type="term" value="F:methyltransferase activity"/>
    <property type="evidence" value="ECO:0007669"/>
    <property type="project" value="UniProtKB-KW"/>
</dbReference>
<gene>
    <name evidence="4" type="ORF">g.19647</name>
</gene>
<dbReference type="GO" id="GO:0005634">
    <property type="term" value="C:nucleus"/>
    <property type="evidence" value="ECO:0007669"/>
    <property type="project" value="TreeGrafter"/>
</dbReference>
<dbReference type="GO" id="GO:0042826">
    <property type="term" value="F:histone deacetylase binding"/>
    <property type="evidence" value="ECO:0007669"/>
    <property type="project" value="TreeGrafter"/>
</dbReference>
<sequence>MAHEPEGFFKKFHDAINSSIDDVTRNNFTNLETNSKRVSYLCGLPAIKNYDLTSELEKCQTGGEFPVKKDLEKALQLKDEGNKAVQKGNWAKALELYSHSMVYMPKKETEELSIVLANRSAALNHLEQYE</sequence>
<evidence type="ECO:0000256" key="3">
    <source>
        <dbReference type="ARBA" id="ARBA00022691"/>
    </source>
</evidence>
<keyword evidence="2" id="KW-0808">Transferase</keyword>
<dbReference type="Gene3D" id="1.25.40.10">
    <property type="entry name" value="Tetratricopeptide repeat domain"/>
    <property type="match status" value="1"/>
</dbReference>
<protein>
    <submittedName>
        <fullName evidence="4">Uncharacterized protein</fullName>
    </submittedName>
</protein>
<dbReference type="PANTHER" id="PTHR46165">
    <property type="entry name" value="SET AND MYND DOMAIN-CONTAINING PROTEIN 4"/>
    <property type="match status" value="1"/>
</dbReference>
<evidence type="ECO:0000256" key="2">
    <source>
        <dbReference type="ARBA" id="ARBA00022679"/>
    </source>
</evidence>
<reference evidence="4" key="1">
    <citation type="submission" date="2015-09" db="EMBL/GenBank/DDBJ databases">
        <title>De novo assembly of Pectinophora gossypiella (Pink Bollworm) gut transcriptome.</title>
        <authorList>
            <person name="Tassone E.E."/>
        </authorList>
    </citation>
    <scope>NUCLEOTIDE SEQUENCE</scope>
</reference>
<evidence type="ECO:0000313" key="4">
    <source>
        <dbReference type="EMBL" id="JAT89629.1"/>
    </source>
</evidence>
<name>A0A1E1WRI0_PECGO</name>